<dbReference type="Proteomes" id="UP000230002">
    <property type="component" value="Unassembled WGS sequence"/>
</dbReference>
<proteinExistence type="predicted"/>
<evidence type="ECO:0000256" key="4">
    <source>
        <dbReference type="ARBA" id="ARBA00022989"/>
    </source>
</evidence>
<dbReference type="OrthoDB" id="29460at2759"/>
<feature type="signal peptide" evidence="7">
    <location>
        <begin position="1"/>
        <end position="24"/>
    </location>
</feature>
<evidence type="ECO:0000256" key="6">
    <source>
        <dbReference type="SAM" id="MobiDB-lite"/>
    </source>
</evidence>
<reference evidence="8 9" key="1">
    <citation type="journal article" date="2015" name="Sci. Rep.">
        <title>Chromosome-level genome map provides insights into diverse defense mechanisms in the medicinal fungus Ganoderma sinense.</title>
        <authorList>
            <person name="Zhu Y."/>
            <person name="Xu J."/>
            <person name="Sun C."/>
            <person name="Zhou S."/>
            <person name="Xu H."/>
            <person name="Nelson D.R."/>
            <person name="Qian J."/>
            <person name="Song J."/>
            <person name="Luo H."/>
            <person name="Xiang L."/>
            <person name="Li Y."/>
            <person name="Xu Z."/>
            <person name="Ji A."/>
            <person name="Wang L."/>
            <person name="Lu S."/>
            <person name="Hayward A."/>
            <person name="Sun W."/>
            <person name="Li X."/>
            <person name="Schwartz D.C."/>
            <person name="Wang Y."/>
            <person name="Chen S."/>
        </authorList>
    </citation>
    <scope>NUCLEOTIDE SEQUENCE [LARGE SCALE GENOMIC DNA]</scope>
    <source>
        <strain evidence="8 9">ZZ0214-1</strain>
    </source>
</reference>
<keyword evidence="3 7" id="KW-0732">Signal</keyword>
<name>A0A2G8S1L6_9APHY</name>
<keyword evidence="9" id="KW-1185">Reference proteome</keyword>
<dbReference type="Gene3D" id="2.70.130.10">
    <property type="entry name" value="Mannose-6-phosphate receptor binding domain"/>
    <property type="match status" value="1"/>
</dbReference>
<keyword evidence="5" id="KW-0472">Membrane</keyword>
<dbReference type="GO" id="GO:0016020">
    <property type="term" value="C:membrane"/>
    <property type="evidence" value="ECO:0007669"/>
    <property type="project" value="UniProtKB-SubCell"/>
</dbReference>
<feature type="chain" id="PRO_5013728649" evidence="7">
    <location>
        <begin position="25"/>
        <end position="381"/>
    </location>
</feature>
<accession>A0A2G8S1L6</accession>
<organism evidence="8 9">
    <name type="scientific">Ganoderma sinense ZZ0214-1</name>
    <dbReference type="NCBI Taxonomy" id="1077348"/>
    <lineage>
        <taxon>Eukaryota</taxon>
        <taxon>Fungi</taxon>
        <taxon>Dikarya</taxon>
        <taxon>Basidiomycota</taxon>
        <taxon>Agaricomycotina</taxon>
        <taxon>Agaricomycetes</taxon>
        <taxon>Polyporales</taxon>
        <taxon>Polyporaceae</taxon>
        <taxon>Ganoderma</taxon>
    </lineage>
</organism>
<feature type="region of interest" description="Disordered" evidence="6">
    <location>
        <begin position="361"/>
        <end position="381"/>
    </location>
</feature>
<feature type="compositionally biased region" description="Acidic residues" evidence="6">
    <location>
        <begin position="254"/>
        <end position="267"/>
    </location>
</feature>
<evidence type="ECO:0000313" key="9">
    <source>
        <dbReference type="Proteomes" id="UP000230002"/>
    </source>
</evidence>
<dbReference type="InterPro" id="IPR018939">
    <property type="entry name" value="Autophagy-rel_prot_27"/>
</dbReference>
<sequence>MYRLLLELAFGLLALTVLGISASADPPAPVWLGSLAKQCRFKLGQTTYDLCPIVEGNEGGWTIEFDRKTPPTVTKTVYRIDLRKPLERDANVPGEEQCPEGTWICQTISNRRPRHDGENPRVLQVIPVAGAMHLPNETHYRPGVNVTAQLTPAREDSKSKHFRNVPPIAIELMEAQLRAAMVLHVRLHGGHYMYAPQKADFQFLCDPNRDEPSSPAYAWFWNGTHTFQWRTKHACGSQRAVPPPADKPPSGGVGDEDQDMPPSDDESELRNGFPFSGSISRTRMILFLSSCTAIATLAYLAWRPPARIRQYVSRFVKAHPRLARFRVGERVLVRWAYEDLEMAEAVYAPGEEDTMVNGEMGEGIPLKPSPRKGQWASYGAT</sequence>
<evidence type="ECO:0000256" key="1">
    <source>
        <dbReference type="ARBA" id="ARBA00004167"/>
    </source>
</evidence>
<comment type="caution">
    <text evidence="8">The sequence shown here is derived from an EMBL/GenBank/DDBJ whole genome shotgun (WGS) entry which is preliminary data.</text>
</comment>
<feature type="region of interest" description="Disordered" evidence="6">
    <location>
        <begin position="233"/>
        <end position="272"/>
    </location>
</feature>
<gene>
    <name evidence="8" type="ORF">GSI_10597</name>
</gene>
<evidence type="ECO:0000256" key="3">
    <source>
        <dbReference type="ARBA" id="ARBA00022729"/>
    </source>
</evidence>
<dbReference type="Pfam" id="PF09451">
    <property type="entry name" value="ATG27"/>
    <property type="match status" value="1"/>
</dbReference>
<dbReference type="AlphaFoldDB" id="A0A2G8S1L6"/>
<protein>
    <submittedName>
        <fullName evidence="8">Uncharacterized protein</fullName>
    </submittedName>
</protein>
<comment type="subcellular location">
    <subcellularLocation>
        <location evidence="1">Membrane</location>
        <topology evidence="1">Single-pass membrane protein</topology>
    </subcellularLocation>
</comment>
<evidence type="ECO:0000313" key="8">
    <source>
        <dbReference type="EMBL" id="PIL27448.1"/>
    </source>
</evidence>
<evidence type="ECO:0000256" key="2">
    <source>
        <dbReference type="ARBA" id="ARBA00022692"/>
    </source>
</evidence>
<dbReference type="EMBL" id="AYKW01000034">
    <property type="protein sequence ID" value="PIL27448.1"/>
    <property type="molecule type" value="Genomic_DNA"/>
</dbReference>
<evidence type="ECO:0000256" key="7">
    <source>
        <dbReference type="SAM" id="SignalP"/>
    </source>
</evidence>
<evidence type="ECO:0000256" key="5">
    <source>
        <dbReference type="ARBA" id="ARBA00023136"/>
    </source>
</evidence>
<dbReference type="SUPFAM" id="SSF50911">
    <property type="entry name" value="Mannose 6-phosphate receptor domain"/>
    <property type="match status" value="1"/>
</dbReference>
<keyword evidence="2" id="KW-0812">Transmembrane</keyword>
<dbReference type="InterPro" id="IPR009011">
    <property type="entry name" value="Man6P_isomerase_rcpt-bd_dom_sf"/>
</dbReference>
<keyword evidence="4" id="KW-1133">Transmembrane helix</keyword>